<evidence type="ECO:0000256" key="1">
    <source>
        <dbReference type="ARBA" id="ARBA00007623"/>
    </source>
</evidence>
<dbReference type="GO" id="GO:0004198">
    <property type="term" value="F:calcium-dependent cysteine-type endopeptidase activity"/>
    <property type="evidence" value="ECO:0007669"/>
    <property type="project" value="InterPro"/>
</dbReference>
<dbReference type="Proteomes" id="UP000264820">
    <property type="component" value="Unplaced"/>
</dbReference>
<accession>A0A3Q3DWI5</accession>
<proteinExistence type="inferred from homology"/>
<protein>
    <recommendedName>
        <fullName evidence="4">Calpain catalytic domain-containing protein</fullName>
    </recommendedName>
</protein>
<sequence length="65" mass="7453">MFSSATPYKNQHYSELKKDCIKSKKLFEDPEFPCVDASLYFRKPPPGMVQWKRPGVSAISPLGKF</sequence>
<organism evidence="2 3">
    <name type="scientific">Hippocampus comes</name>
    <name type="common">Tiger tail seahorse</name>
    <dbReference type="NCBI Taxonomy" id="109280"/>
    <lineage>
        <taxon>Eukaryota</taxon>
        <taxon>Metazoa</taxon>
        <taxon>Chordata</taxon>
        <taxon>Craniata</taxon>
        <taxon>Vertebrata</taxon>
        <taxon>Euteleostomi</taxon>
        <taxon>Actinopterygii</taxon>
        <taxon>Neopterygii</taxon>
        <taxon>Teleostei</taxon>
        <taxon>Neoteleostei</taxon>
        <taxon>Acanthomorphata</taxon>
        <taxon>Syngnathiaria</taxon>
        <taxon>Syngnathiformes</taxon>
        <taxon>Syngnathoidei</taxon>
        <taxon>Syngnathidae</taxon>
        <taxon>Hippocampus</taxon>
    </lineage>
</organism>
<dbReference type="STRING" id="109280.ENSHCOP00000022371"/>
<evidence type="ECO:0000313" key="2">
    <source>
        <dbReference type="Ensembl" id="ENSHCOP00000022371.1"/>
    </source>
</evidence>
<dbReference type="InterPro" id="IPR022684">
    <property type="entry name" value="Calpain_cysteine_protease"/>
</dbReference>
<reference evidence="2" key="2">
    <citation type="submission" date="2025-09" db="UniProtKB">
        <authorList>
            <consortium name="Ensembl"/>
        </authorList>
    </citation>
    <scope>IDENTIFICATION</scope>
</reference>
<dbReference type="GO" id="GO:0006508">
    <property type="term" value="P:proteolysis"/>
    <property type="evidence" value="ECO:0007669"/>
    <property type="project" value="InterPro"/>
</dbReference>
<dbReference type="SUPFAM" id="SSF54001">
    <property type="entry name" value="Cysteine proteinases"/>
    <property type="match status" value="1"/>
</dbReference>
<reference evidence="2" key="1">
    <citation type="submission" date="2025-08" db="UniProtKB">
        <authorList>
            <consortium name="Ensembl"/>
        </authorList>
    </citation>
    <scope>IDENTIFICATION</scope>
</reference>
<evidence type="ECO:0008006" key="4">
    <source>
        <dbReference type="Google" id="ProtNLM"/>
    </source>
</evidence>
<dbReference type="Ensembl" id="ENSHCOT00000001238.1">
    <property type="protein sequence ID" value="ENSHCOP00000022371.1"/>
    <property type="gene ID" value="ENSHCOG00000010000.1"/>
</dbReference>
<keyword evidence="3" id="KW-1185">Reference proteome</keyword>
<comment type="similarity">
    <text evidence="1">Belongs to the peptidase C2 family.</text>
</comment>
<dbReference type="AlphaFoldDB" id="A0A3Q3DWI5"/>
<dbReference type="InterPro" id="IPR038765">
    <property type="entry name" value="Papain-like_cys_pep_sf"/>
</dbReference>
<name>A0A3Q3DWI5_HIPCM</name>
<dbReference type="GeneTree" id="ENSGT01030000235286"/>
<dbReference type="PRINTS" id="PR00704">
    <property type="entry name" value="CALPAIN"/>
</dbReference>
<evidence type="ECO:0000313" key="3">
    <source>
        <dbReference type="Proteomes" id="UP000264820"/>
    </source>
</evidence>
<dbReference type="OMA" id="RRMAVPY"/>